<reference evidence="1" key="1">
    <citation type="submission" date="2023-12" db="EMBL/GenBank/DDBJ databases">
        <title>Genome assembly of Anisodus tanguticus.</title>
        <authorList>
            <person name="Wang Y.-J."/>
        </authorList>
    </citation>
    <scope>NUCLEOTIDE SEQUENCE</scope>
    <source>
        <strain evidence="1">KB-2021</strain>
        <tissue evidence="1">Leaf</tissue>
    </source>
</reference>
<gene>
    <name evidence="1" type="ORF">RND71_030224</name>
</gene>
<dbReference type="Proteomes" id="UP001291623">
    <property type="component" value="Unassembled WGS sequence"/>
</dbReference>
<protein>
    <submittedName>
        <fullName evidence="1">Uncharacterized protein</fullName>
    </submittedName>
</protein>
<dbReference type="EMBL" id="JAVYJV010000016">
    <property type="protein sequence ID" value="KAK4350911.1"/>
    <property type="molecule type" value="Genomic_DNA"/>
</dbReference>
<name>A0AAE1RFM7_9SOLA</name>
<dbReference type="AlphaFoldDB" id="A0AAE1RFM7"/>
<keyword evidence="2" id="KW-1185">Reference proteome</keyword>
<organism evidence="1 2">
    <name type="scientific">Anisodus tanguticus</name>
    <dbReference type="NCBI Taxonomy" id="243964"/>
    <lineage>
        <taxon>Eukaryota</taxon>
        <taxon>Viridiplantae</taxon>
        <taxon>Streptophyta</taxon>
        <taxon>Embryophyta</taxon>
        <taxon>Tracheophyta</taxon>
        <taxon>Spermatophyta</taxon>
        <taxon>Magnoliopsida</taxon>
        <taxon>eudicotyledons</taxon>
        <taxon>Gunneridae</taxon>
        <taxon>Pentapetalae</taxon>
        <taxon>asterids</taxon>
        <taxon>lamiids</taxon>
        <taxon>Solanales</taxon>
        <taxon>Solanaceae</taxon>
        <taxon>Solanoideae</taxon>
        <taxon>Hyoscyameae</taxon>
        <taxon>Anisodus</taxon>
    </lineage>
</organism>
<proteinExistence type="predicted"/>
<sequence length="106" mass="11965">MHEEEAESAQDSVAAEEAVDAAVQREEVVGRKVLLKRLRLRDEAEAVMQNLGVFGWICLARFQFAKGAAATSIPRSGNRCCFCMIKELIIIHSVAKTLEYLRFFYI</sequence>
<comment type="caution">
    <text evidence="1">The sequence shown here is derived from an EMBL/GenBank/DDBJ whole genome shotgun (WGS) entry which is preliminary data.</text>
</comment>
<evidence type="ECO:0000313" key="2">
    <source>
        <dbReference type="Proteomes" id="UP001291623"/>
    </source>
</evidence>
<evidence type="ECO:0000313" key="1">
    <source>
        <dbReference type="EMBL" id="KAK4350911.1"/>
    </source>
</evidence>
<accession>A0AAE1RFM7</accession>